<dbReference type="EMBL" id="JABDHM010000006">
    <property type="protein sequence ID" value="KAF5225462.1"/>
    <property type="molecule type" value="Genomic_DNA"/>
</dbReference>
<name>A0A7J6YFS3_TRYCR</name>
<feature type="transmembrane region" description="Helical" evidence="1">
    <location>
        <begin position="12"/>
        <end position="31"/>
    </location>
</feature>
<feature type="transmembrane region" description="Helical" evidence="1">
    <location>
        <begin position="629"/>
        <end position="645"/>
    </location>
</feature>
<proteinExistence type="predicted"/>
<dbReference type="Proteomes" id="UP000583944">
    <property type="component" value="Unassembled WGS sequence"/>
</dbReference>
<accession>A0A7J6YFS3</accession>
<feature type="transmembrane region" description="Helical" evidence="1">
    <location>
        <begin position="738"/>
        <end position="755"/>
    </location>
</feature>
<keyword evidence="1" id="KW-1133">Transmembrane helix</keyword>
<evidence type="ECO:0000313" key="2">
    <source>
        <dbReference type="EMBL" id="KAF5225462.1"/>
    </source>
</evidence>
<evidence type="ECO:0000256" key="1">
    <source>
        <dbReference type="SAM" id="Phobius"/>
    </source>
</evidence>
<protein>
    <submittedName>
        <fullName evidence="2">Uncharacterized protein</fullName>
    </submittedName>
</protein>
<feature type="transmembrane region" description="Helical" evidence="1">
    <location>
        <begin position="657"/>
        <end position="675"/>
    </location>
</feature>
<dbReference type="VEuPathDB" id="TriTrypDB:BCY84_13906"/>
<sequence length="781" mass="87896">MPFVLQERELLFILVGTLATLALVVLIQAFTHVVCRVGAKLSCIQWHYMGFLCLTIFLIVSLHTGLTLYILTVAVGVAVVNGASSWRRGFAAFLLCFAFMGMCVPQFSGHVHLEIPSDSATWVSRYYGQVAVWPSHGNAGPHHLFVVYDGVSITQVPCKKQNTELTVYEVKNGLKSLKKSFVSLGDHTRIYALEGCVENVSVVRRTMHYITLLGSDGRMEGITIRCKIPTHVGSNVDDFSVRCLNLASDVLLVNVDLELYDGNGRLMFSGRIHRADGCMDFLGQLRQLNWFFSSDTESLLMCFPKLGGHDMLRLLGDRSVAPPFLKGQVPYSLRWLWQMPKVLQSMHGHLAYVVEYVLIPSSVVLGAKLSDLFVAARSAFFCAVKKATPYFMARLKDLEVLTTGVYCSARNSSHVSFCEVSNQKYADDGRYLLGARIGGGSYEFFLWALDALDFVPGLWEAYNWALQMEWRLTVHCVKGLGTAATFLYREAAQPVWRIMNYAACSFATLVGDLAPLLSDLLHLSDFKSFLRKSVLFLWHLELHLLAAESKLIWQLLCYFVTCMNMPLGLGFNMARDALGWVRYALGLYTTTTLSAHVFVAVIQTAFILIALRNELRNIATREREKYPSFVRRYTGGGFVIMLLAFTRVHSMLTIRYVGAHFMVLLMLIGLSTLPFFVKPYNLALCVGFPCVSSHTCLAFFRKNPERKHVISLSVVKGLFVIVIDRTIGKFVAQILREMFFFSIGALLLLGFFSAWQRGIHIRLAKLCRRLRSDDTRRDGRL</sequence>
<evidence type="ECO:0000313" key="3">
    <source>
        <dbReference type="Proteomes" id="UP000583944"/>
    </source>
</evidence>
<gene>
    <name evidence="2" type="ORF">ECC02_001225</name>
</gene>
<feature type="transmembrane region" description="Helical" evidence="1">
    <location>
        <begin position="90"/>
        <end position="108"/>
    </location>
</feature>
<keyword evidence="1" id="KW-0472">Membrane</keyword>
<keyword evidence="1" id="KW-0812">Transmembrane</keyword>
<reference evidence="2 3" key="1">
    <citation type="journal article" date="2019" name="Genome Biol. Evol.">
        <title>Nanopore Sequencing Significantly Improves Genome Assembly of the Protozoan Parasite Trypanosoma cruzi.</title>
        <authorList>
            <person name="Diaz-Viraque F."/>
            <person name="Pita S."/>
            <person name="Greif G."/>
            <person name="de Souza R.C.M."/>
            <person name="Iraola G."/>
            <person name="Robello C."/>
        </authorList>
    </citation>
    <scope>NUCLEOTIDE SEQUENCE [LARGE SCALE GENOMIC DNA]</scope>
    <source>
        <strain evidence="2 3">Berenice</strain>
    </source>
</reference>
<feature type="transmembrane region" description="Helical" evidence="1">
    <location>
        <begin position="583"/>
        <end position="609"/>
    </location>
</feature>
<feature type="transmembrane region" description="Helical" evidence="1">
    <location>
        <begin position="712"/>
        <end position="732"/>
    </location>
</feature>
<organism evidence="2 3">
    <name type="scientific">Trypanosoma cruzi</name>
    <dbReference type="NCBI Taxonomy" id="5693"/>
    <lineage>
        <taxon>Eukaryota</taxon>
        <taxon>Discoba</taxon>
        <taxon>Euglenozoa</taxon>
        <taxon>Kinetoplastea</taxon>
        <taxon>Metakinetoplastina</taxon>
        <taxon>Trypanosomatida</taxon>
        <taxon>Trypanosomatidae</taxon>
        <taxon>Trypanosoma</taxon>
        <taxon>Schizotrypanum</taxon>
    </lineage>
</organism>
<dbReference type="VEuPathDB" id="TriTrypDB:ECC02_001225"/>
<dbReference type="AlphaFoldDB" id="A0A7J6YFS3"/>
<comment type="caution">
    <text evidence="2">The sequence shown here is derived from an EMBL/GenBank/DDBJ whole genome shotgun (WGS) entry which is preliminary data.</text>
</comment>